<evidence type="ECO:0000256" key="7">
    <source>
        <dbReference type="ARBA" id="ARBA00023125"/>
    </source>
</evidence>
<keyword evidence="5" id="KW-0805">Transcription regulation</keyword>
<dbReference type="Pfam" id="PF00309">
    <property type="entry name" value="Sigma54_AID"/>
    <property type="match status" value="1"/>
</dbReference>
<dbReference type="PRINTS" id="PR00045">
    <property type="entry name" value="SIGMA54FCT"/>
</dbReference>
<evidence type="ECO:0000256" key="4">
    <source>
        <dbReference type="ARBA" id="ARBA00022695"/>
    </source>
</evidence>
<protein>
    <submittedName>
        <fullName evidence="11">RNA polymerase sigma-54 factor</fullName>
    </submittedName>
</protein>
<keyword evidence="8" id="KW-0804">Transcription</keyword>
<evidence type="ECO:0000313" key="11">
    <source>
        <dbReference type="EMBL" id="MDQ0362267.1"/>
    </source>
</evidence>
<evidence type="ECO:0000256" key="3">
    <source>
        <dbReference type="ARBA" id="ARBA00022679"/>
    </source>
</evidence>
<keyword evidence="12" id="KW-1185">Reference proteome</keyword>
<reference evidence="11 12" key="1">
    <citation type="submission" date="2023-07" db="EMBL/GenBank/DDBJ databases">
        <title>Genomic Encyclopedia of Type Strains, Phase IV (KMG-IV): sequencing the most valuable type-strain genomes for metagenomic binning, comparative biology and taxonomic classification.</title>
        <authorList>
            <person name="Goeker M."/>
        </authorList>
    </citation>
    <scope>NUCLEOTIDE SEQUENCE [LARGE SCALE GENOMIC DNA]</scope>
    <source>
        <strain evidence="11 12">DSM 16784</strain>
    </source>
</reference>
<dbReference type="Pfam" id="PF04552">
    <property type="entry name" value="Sigma54_DBD"/>
    <property type="match status" value="1"/>
</dbReference>
<dbReference type="InterPro" id="IPR000394">
    <property type="entry name" value="RNA_pol_sigma_54"/>
</dbReference>
<evidence type="ECO:0000256" key="8">
    <source>
        <dbReference type="ARBA" id="ARBA00023163"/>
    </source>
</evidence>
<organism evidence="11 12">
    <name type="scientific">Breznakia pachnodae</name>
    <dbReference type="NCBI Taxonomy" id="265178"/>
    <lineage>
        <taxon>Bacteria</taxon>
        <taxon>Bacillati</taxon>
        <taxon>Bacillota</taxon>
        <taxon>Erysipelotrichia</taxon>
        <taxon>Erysipelotrichales</taxon>
        <taxon>Erysipelotrichaceae</taxon>
        <taxon>Breznakia</taxon>
    </lineage>
</organism>
<dbReference type="InterPro" id="IPR038709">
    <property type="entry name" value="RpoN_core-bd_sf"/>
</dbReference>
<dbReference type="Gene3D" id="1.10.10.60">
    <property type="entry name" value="Homeodomain-like"/>
    <property type="match status" value="1"/>
</dbReference>
<dbReference type="InterPro" id="IPR007046">
    <property type="entry name" value="RNA_pol_sigma_54_core-bd"/>
</dbReference>
<keyword evidence="6" id="KW-0731">Sigma factor</keyword>
<dbReference type="NCBIfam" id="TIGR02395">
    <property type="entry name" value="rpoN_sigma"/>
    <property type="match status" value="1"/>
</dbReference>
<evidence type="ECO:0000259" key="9">
    <source>
        <dbReference type="Pfam" id="PF04552"/>
    </source>
</evidence>
<dbReference type="Pfam" id="PF04963">
    <property type="entry name" value="Sigma54_CBD"/>
    <property type="match status" value="1"/>
</dbReference>
<name>A0ABU0E5T9_9FIRM</name>
<keyword evidence="2" id="KW-0240">DNA-directed RNA polymerase</keyword>
<dbReference type="PANTHER" id="PTHR32248:SF4">
    <property type="entry name" value="RNA POLYMERASE SIGMA-54 FACTOR"/>
    <property type="match status" value="1"/>
</dbReference>
<keyword evidence="4" id="KW-0548">Nucleotidyltransferase</keyword>
<evidence type="ECO:0000259" key="10">
    <source>
        <dbReference type="Pfam" id="PF04963"/>
    </source>
</evidence>
<dbReference type="PIRSF" id="PIRSF000774">
    <property type="entry name" value="RpoN"/>
    <property type="match status" value="1"/>
</dbReference>
<dbReference type="PANTHER" id="PTHR32248">
    <property type="entry name" value="RNA POLYMERASE SIGMA-54 FACTOR"/>
    <property type="match status" value="1"/>
</dbReference>
<sequence>MNQKLEVIQKQKQQFSPKLIHSMNMLQMGYHEMETLIDTSLLDNPFSDVDDHLNSATNLVEKDVDYKKSRKHNNDLQEFDIADTNEVDLLSHVKMQLEKYIKTTTDLQVITFLVESLDTKGYLNEEMSVVCNLFDLTDKEGMYYLKLLQSVEPKGLGARDLIECLLLQLDNNKSNSLVKLIIESYLEYVGIKNYSYIAKAENVSIEEVKTAVSLIKEMNPLPANGFAIHERTTYIIPDAYIESEEDEIVIELNSGFEKKLKINENSLELYKQTKLDKYSKEFLSKKLQDFKWLQYCTTRRSITLKKIITALVEYQDVFFKTGEKRNLKPLRLIDIEEMTGLHSSTISRALQDKYFKCNFGTYPLRTLVPRTYSKQGSVSAPRNLIKEEIQEIIRLEDKQHPYSDQQIQVILKEEGFPVSRRSVSKYREELSIPSSNVRRE</sequence>
<evidence type="ECO:0000313" key="12">
    <source>
        <dbReference type="Proteomes" id="UP001230220"/>
    </source>
</evidence>
<gene>
    <name evidence="11" type="ORF">J2S15_003021</name>
</gene>
<dbReference type="InterPro" id="IPR007634">
    <property type="entry name" value="RNA_pol_sigma_54_DNA-bd"/>
</dbReference>
<comment type="caution">
    <text evidence="11">The sequence shown here is derived from an EMBL/GenBank/DDBJ whole genome shotgun (WGS) entry which is preliminary data.</text>
</comment>
<keyword evidence="3" id="KW-0808">Transferase</keyword>
<evidence type="ECO:0000256" key="1">
    <source>
        <dbReference type="ARBA" id="ARBA00008798"/>
    </source>
</evidence>
<accession>A0ABU0E5T9</accession>
<evidence type="ECO:0000256" key="5">
    <source>
        <dbReference type="ARBA" id="ARBA00023015"/>
    </source>
</evidence>
<evidence type="ECO:0000256" key="2">
    <source>
        <dbReference type="ARBA" id="ARBA00022478"/>
    </source>
</evidence>
<evidence type="ECO:0000256" key="6">
    <source>
        <dbReference type="ARBA" id="ARBA00023082"/>
    </source>
</evidence>
<dbReference type="Gene3D" id="1.10.10.1330">
    <property type="entry name" value="RNA polymerase sigma-54 factor, core-binding domain"/>
    <property type="match status" value="1"/>
</dbReference>
<dbReference type="EMBL" id="JAUSUR010000006">
    <property type="protein sequence ID" value="MDQ0362267.1"/>
    <property type="molecule type" value="Genomic_DNA"/>
</dbReference>
<dbReference type="Proteomes" id="UP001230220">
    <property type="component" value="Unassembled WGS sequence"/>
</dbReference>
<dbReference type="PROSITE" id="PS50044">
    <property type="entry name" value="SIGMA54_3"/>
    <property type="match status" value="1"/>
</dbReference>
<proteinExistence type="inferred from homology"/>
<keyword evidence="7" id="KW-0238">DNA-binding</keyword>
<feature type="domain" description="RNA polymerase sigma factor 54 DNA-binding" evidence="9">
    <location>
        <begin position="281"/>
        <end position="439"/>
    </location>
</feature>
<feature type="domain" description="RNA polymerase sigma factor 54 core-binding" evidence="10">
    <location>
        <begin position="84"/>
        <end position="264"/>
    </location>
</feature>
<dbReference type="RefSeq" id="WP_307409724.1">
    <property type="nucleotide sequence ID" value="NZ_JAUSUR010000006.1"/>
</dbReference>
<comment type="similarity">
    <text evidence="1">Belongs to the sigma-54 factor family.</text>
</comment>